<reference evidence="1" key="1">
    <citation type="submission" date="2022-10" db="EMBL/GenBank/DDBJ databases">
        <title>Culturing micro-colonial fungi from biological soil crusts in the Mojave desert and describing Neophaeococcomyces mojavensis, and introducing the new genera and species Taxawa tesnikishii.</title>
        <authorList>
            <person name="Kurbessoian T."/>
            <person name="Stajich J.E."/>
        </authorList>
    </citation>
    <scope>NUCLEOTIDE SEQUENCE</scope>
    <source>
        <strain evidence="1">JES_115</strain>
    </source>
</reference>
<accession>A0ACC2YY91</accession>
<evidence type="ECO:0000313" key="1">
    <source>
        <dbReference type="EMBL" id="KAJ9640014.1"/>
    </source>
</evidence>
<dbReference type="EMBL" id="JAPDRP010000018">
    <property type="protein sequence ID" value="KAJ9640014.1"/>
    <property type="molecule type" value="Genomic_DNA"/>
</dbReference>
<evidence type="ECO:0000313" key="2">
    <source>
        <dbReference type="Proteomes" id="UP001172680"/>
    </source>
</evidence>
<keyword evidence="2" id="KW-1185">Reference proteome</keyword>
<proteinExistence type="predicted"/>
<comment type="caution">
    <text evidence="1">The sequence shown here is derived from an EMBL/GenBank/DDBJ whole genome shotgun (WGS) entry which is preliminary data.</text>
</comment>
<gene>
    <name evidence="1" type="ORF">H2199_006248</name>
</gene>
<name>A0ACC2YY91_9PEZI</name>
<protein>
    <submittedName>
        <fullName evidence="1">Uncharacterized protein</fullName>
    </submittedName>
</protein>
<organism evidence="1 2">
    <name type="scientific">Coniosporium tulheliwenetii</name>
    <dbReference type="NCBI Taxonomy" id="3383036"/>
    <lineage>
        <taxon>Eukaryota</taxon>
        <taxon>Fungi</taxon>
        <taxon>Dikarya</taxon>
        <taxon>Ascomycota</taxon>
        <taxon>Pezizomycotina</taxon>
        <taxon>Dothideomycetes</taxon>
        <taxon>Dothideomycetes incertae sedis</taxon>
        <taxon>Coniosporium</taxon>
    </lineage>
</organism>
<sequence>MSATTFKEFASEGQPTDEECELRTLLSLPKDKTAVKIDPYEQAQALQNVKPNLATVSTQTNHHRTVAGGKSTVVNMQSSFSTVPVKAINHAIINNPKKVPMVGSDMVHNGSLLAGYLNTKGTEELRAYLTESEAYIHVLESFGVEQTDGFGLMTATSHSL</sequence>
<dbReference type="Proteomes" id="UP001172680">
    <property type="component" value="Unassembled WGS sequence"/>
</dbReference>